<feature type="compositionally biased region" description="Pro residues" evidence="8">
    <location>
        <begin position="1"/>
        <end position="21"/>
    </location>
</feature>
<evidence type="ECO:0000259" key="11">
    <source>
        <dbReference type="Pfam" id="PF24878"/>
    </source>
</evidence>
<comment type="subcellular location">
    <subcellularLocation>
        <location evidence="1">Cell membrane</location>
        <topology evidence="1">Multi-pass membrane protein</topology>
    </subcellularLocation>
</comment>
<organism evidence="12 13">
    <name type="scientific">Streptomyces hoynatensis</name>
    <dbReference type="NCBI Taxonomy" id="1141874"/>
    <lineage>
        <taxon>Bacteria</taxon>
        <taxon>Bacillati</taxon>
        <taxon>Actinomycetota</taxon>
        <taxon>Actinomycetes</taxon>
        <taxon>Kitasatosporales</taxon>
        <taxon>Streptomycetaceae</taxon>
        <taxon>Streptomyces</taxon>
    </lineage>
</organism>
<name>A0A3A9Z0J4_9ACTN</name>
<evidence type="ECO:0000256" key="9">
    <source>
        <dbReference type="SAM" id="Phobius"/>
    </source>
</evidence>
<feature type="transmembrane region" description="Helical" evidence="9">
    <location>
        <begin position="351"/>
        <end position="368"/>
    </location>
</feature>
<feature type="transmembrane region" description="Helical" evidence="9">
    <location>
        <begin position="434"/>
        <end position="454"/>
    </location>
</feature>
<dbReference type="PANTHER" id="PTHR33908">
    <property type="entry name" value="MANNOSYLTRANSFERASE YKCB-RELATED"/>
    <property type="match status" value="1"/>
</dbReference>
<dbReference type="Pfam" id="PF24878">
    <property type="entry name" value="YkcB_C"/>
    <property type="match status" value="1"/>
</dbReference>
<evidence type="ECO:0000313" key="13">
    <source>
        <dbReference type="Proteomes" id="UP000272474"/>
    </source>
</evidence>
<feature type="compositionally biased region" description="Gly residues" evidence="8">
    <location>
        <begin position="565"/>
        <end position="574"/>
    </location>
</feature>
<dbReference type="GO" id="GO:0005886">
    <property type="term" value="C:plasma membrane"/>
    <property type="evidence" value="ECO:0007669"/>
    <property type="project" value="UniProtKB-SubCell"/>
</dbReference>
<dbReference type="RefSeq" id="WP_120679541.1">
    <property type="nucleotide sequence ID" value="NZ_RBAL01000007.1"/>
</dbReference>
<feature type="transmembrane region" description="Helical" evidence="9">
    <location>
        <begin position="156"/>
        <end position="176"/>
    </location>
</feature>
<gene>
    <name evidence="12" type="ORF">D7294_14375</name>
</gene>
<feature type="region of interest" description="Disordered" evidence="8">
    <location>
        <begin position="557"/>
        <end position="636"/>
    </location>
</feature>
<dbReference type="GO" id="GO:0010041">
    <property type="term" value="P:response to iron(III) ion"/>
    <property type="evidence" value="ECO:0007669"/>
    <property type="project" value="TreeGrafter"/>
</dbReference>
<proteinExistence type="predicted"/>
<feature type="domain" description="Glycosyltransferase RgtA/B/C/D-like" evidence="10">
    <location>
        <begin position="108"/>
        <end position="263"/>
    </location>
</feature>
<evidence type="ECO:0000256" key="2">
    <source>
        <dbReference type="ARBA" id="ARBA00022475"/>
    </source>
</evidence>
<feature type="region of interest" description="Disordered" evidence="8">
    <location>
        <begin position="1"/>
        <end position="40"/>
    </location>
</feature>
<evidence type="ECO:0000259" key="10">
    <source>
        <dbReference type="Pfam" id="PF13231"/>
    </source>
</evidence>
<evidence type="ECO:0000256" key="6">
    <source>
        <dbReference type="ARBA" id="ARBA00022989"/>
    </source>
</evidence>
<dbReference type="InterPro" id="IPR056785">
    <property type="entry name" value="YkcA/B-like_C"/>
</dbReference>
<feature type="domain" description="Putative mannosyltransferase YkcA/B-like C-terminal" evidence="11">
    <location>
        <begin position="643"/>
        <end position="736"/>
    </location>
</feature>
<feature type="transmembrane region" description="Helical" evidence="9">
    <location>
        <begin position="405"/>
        <end position="427"/>
    </location>
</feature>
<evidence type="ECO:0000256" key="5">
    <source>
        <dbReference type="ARBA" id="ARBA00022692"/>
    </source>
</evidence>
<evidence type="ECO:0000256" key="7">
    <source>
        <dbReference type="ARBA" id="ARBA00023136"/>
    </source>
</evidence>
<reference evidence="12 13" key="1">
    <citation type="journal article" date="2014" name="Int. J. Syst. Evol. Microbiol.">
        <title>Streptomyces hoynatensis sp. nov., isolated from deep marine sediment.</title>
        <authorList>
            <person name="Veyisoglu A."/>
            <person name="Sahin N."/>
        </authorList>
    </citation>
    <scope>NUCLEOTIDE SEQUENCE [LARGE SCALE GENOMIC DNA]</scope>
    <source>
        <strain evidence="12 13">KCTC 29097</strain>
    </source>
</reference>
<dbReference type="GO" id="GO:0016763">
    <property type="term" value="F:pentosyltransferase activity"/>
    <property type="evidence" value="ECO:0007669"/>
    <property type="project" value="TreeGrafter"/>
</dbReference>
<dbReference type="InterPro" id="IPR050297">
    <property type="entry name" value="LipidA_mod_glycosyltrf_83"/>
</dbReference>
<keyword evidence="6 9" id="KW-1133">Transmembrane helix</keyword>
<dbReference type="Pfam" id="PF13231">
    <property type="entry name" value="PMT_2"/>
    <property type="match status" value="1"/>
</dbReference>
<keyword evidence="7 9" id="KW-0472">Membrane</keyword>
<feature type="transmembrane region" description="Helical" evidence="9">
    <location>
        <begin position="380"/>
        <end position="399"/>
    </location>
</feature>
<evidence type="ECO:0000256" key="8">
    <source>
        <dbReference type="SAM" id="MobiDB-lite"/>
    </source>
</evidence>
<dbReference type="GO" id="GO:0009103">
    <property type="term" value="P:lipopolysaccharide biosynthetic process"/>
    <property type="evidence" value="ECO:0007669"/>
    <property type="project" value="UniProtKB-ARBA"/>
</dbReference>
<dbReference type="Proteomes" id="UP000272474">
    <property type="component" value="Unassembled WGS sequence"/>
</dbReference>
<dbReference type="EMBL" id="RBAL01000007">
    <property type="protein sequence ID" value="RKN41670.1"/>
    <property type="molecule type" value="Genomic_DNA"/>
</dbReference>
<keyword evidence="4 12" id="KW-0808">Transferase</keyword>
<protein>
    <submittedName>
        <fullName evidence="12">Phospholipid carrier-dependent glycosyltransferase</fullName>
    </submittedName>
</protein>
<sequence>MTAPPTRPPLPAPAAAPPPGVAPHRRPRRLPPAGEFGRRLWRGRPGDPRWARPALLALLALTAALYLWNLGASGWANAYYSAAVQAGSESWKAFLFGSFDAANSITVDKTPASLWVMELSARLFGVNAWSILVPQALMGVATVGVLYAAVRRRFGPGAGLLAGATLALTPVATLMFRFNNPDALLVLLLTLSGYAVLRAVEDGRTRWLVLAGTCVGFGFLAKMLQAFLVLPALALVYLLCAPTGPLRRVGQLLAGGLALVASAGWWVALVELWPAGSRPYIGGSQHNSILELTLGYNGLGRLNGEETGSTGGAVIFAPGTEATQAPEAPQGGGWGETGIGRLFGSDMGGQIAWLLPAALLLLVAGLWATRRRRRTSPVRAAFLLWGGFLVTHWLVFSYMQGIFHQYYNIALAPSIGAVVAMGATVLWRRRRHPAAAATLAAATALTACWAYVLLGRAEGWHPWLRGVVLVTGLLAALGLLAGAVAGLLSRAGTGEAAPGVGGFAAGRWGRRLALAAGAAALLSALAGPAAFAAQTANTPKTGSIPLAGPATAGAMGGARVFLEGPGPGGGGPGQPGQANPGQAPAGGQAPVGGRAPGGGAQPQGGANGPQGQGGANGGPEPGASGPGQGQGGLLDASEPSAELTAALEEDADSYTWVAAAVGSQVASGYQLATGDPVMPVGGFNGTDPSPTLERFQGLVAAGRIHYFVGDGTDRGMGMMGSGDSEAAQITQWVAENFTATTVDGVTLYDLSGD</sequence>
<keyword evidence="5 9" id="KW-0812">Transmembrane</keyword>
<evidence type="ECO:0000313" key="12">
    <source>
        <dbReference type="EMBL" id="RKN41670.1"/>
    </source>
</evidence>
<feature type="transmembrane region" description="Helical" evidence="9">
    <location>
        <begin position="466"/>
        <end position="488"/>
    </location>
</feature>
<dbReference type="AlphaFoldDB" id="A0A3A9Z0J4"/>
<feature type="transmembrane region" description="Helical" evidence="9">
    <location>
        <begin position="126"/>
        <end position="150"/>
    </location>
</feature>
<dbReference type="InterPro" id="IPR038731">
    <property type="entry name" value="RgtA/B/C-like"/>
</dbReference>
<dbReference type="PANTHER" id="PTHR33908:SF3">
    <property type="entry name" value="UNDECAPRENYL PHOSPHATE-ALPHA-4-AMINO-4-DEOXY-L-ARABINOSE ARABINOSYL TRANSFERASE"/>
    <property type="match status" value="1"/>
</dbReference>
<keyword evidence="2" id="KW-1003">Cell membrane</keyword>
<evidence type="ECO:0000256" key="4">
    <source>
        <dbReference type="ARBA" id="ARBA00022679"/>
    </source>
</evidence>
<feature type="transmembrane region" description="Helical" evidence="9">
    <location>
        <begin position="50"/>
        <end position="68"/>
    </location>
</feature>
<feature type="transmembrane region" description="Helical" evidence="9">
    <location>
        <begin position="252"/>
        <end position="270"/>
    </location>
</feature>
<evidence type="ECO:0000256" key="3">
    <source>
        <dbReference type="ARBA" id="ARBA00022676"/>
    </source>
</evidence>
<evidence type="ECO:0000256" key="1">
    <source>
        <dbReference type="ARBA" id="ARBA00004651"/>
    </source>
</evidence>
<keyword evidence="13" id="KW-1185">Reference proteome</keyword>
<feature type="transmembrane region" description="Helical" evidence="9">
    <location>
        <begin position="207"/>
        <end position="240"/>
    </location>
</feature>
<keyword evidence="3" id="KW-0328">Glycosyltransferase</keyword>
<feature type="compositionally biased region" description="Gly residues" evidence="8">
    <location>
        <begin position="594"/>
        <end position="632"/>
    </location>
</feature>
<comment type="caution">
    <text evidence="12">The sequence shown here is derived from an EMBL/GenBank/DDBJ whole genome shotgun (WGS) entry which is preliminary data.</text>
</comment>
<dbReference type="OrthoDB" id="5241882at2"/>
<feature type="compositionally biased region" description="Low complexity" evidence="8">
    <location>
        <begin position="575"/>
        <end position="593"/>
    </location>
</feature>
<accession>A0A3A9Z0J4</accession>
<feature type="transmembrane region" description="Helical" evidence="9">
    <location>
        <begin position="512"/>
        <end position="533"/>
    </location>
</feature>